<comment type="subcellular location">
    <subcellularLocation>
        <location evidence="8">Golgi apparatus</location>
        <location evidence="8">trans-Golgi network membrane</location>
        <topology evidence="8">Single-pass type IV membrane protein</topology>
    </subcellularLocation>
</comment>
<dbReference type="SUPFAM" id="SSF58038">
    <property type="entry name" value="SNARE fusion complex"/>
    <property type="match status" value="1"/>
</dbReference>
<dbReference type="GO" id="GO:0005794">
    <property type="term" value="C:Golgi apparatus"/>
    <property type="evidence" value="ECO:0007669"/>
    <property type="project" value="UniProtKB-SubCell"/>
</dbReference>
<feature type="transmembrane region" description="Helical" evidence="10">
    <location>
        <begin position="227"/>
        <end position="246"/>
    </location>
</feature>
<keyword evidence="2" id="KW-0813">Transport</keyword>
<sequence length="247" mass="28365">MDDYHDLELSPRPSRSNIDPFYAVKEEVQKDAQLLSADREQWANIMARSDAPSDAEIGRATRAVKSRIKRIEQQVKDLSRTIDQVEKQRSKFPTIDDQELFTRKKFVADVKVIARECRDALSKSASIKSTKSAKKYSSNDDLEAAPAAKHVQQAQQMMEKEQDVHLDDMLSSLQRLGVMGTQVHDELEDQRLLLNEVDQDMDDAGDRMEVVMKKLDKLIGNSNRGKLYIMFFLTLLLVILLFLIIYF</sequence>
<evidence type="ECO:0000256" key="5">
    <source>
        <dbReference type="ARBA" id="ARBA00022989"/>
    </source>
</evidence>
<feature type="coiled-coil region" evidence="9">
    <location>
        <begin position="61"/>
        <end position="88"/>
    </location>
</feature>
<keyword evidence="5 10" id="KW-1133">Transmembrane helix</keyword>
<proteinExistence type="inferred from homology"/>
<dbReference type="GO" id="GO:0048193">
    <property type="term" value="P:Golgi vesicle transport"/>
    <property type="evidence" value="ECO:0007669"/>
    <property type="project" value="InterPro"/>
</dbReference>
<dbReference type="Gene3D" id="1.20.5.110">
    <property type="match status" value="1"/>
</dbReference>
<dbReference type="PROSITE" id="PS50192">
    <property type="entry name" value="T_SNARE"/>
    <property type="match status" value="1"/>
</dbReference>
<dbReference type="PANTHER" id="PTHR12791">
    <property type="entry name" value="GOLGI SNARE BET1-RELATED"/>
    <property type="match status" value="1"/>
</dbReference>
<dbReference type="GO" id="GO:0016020">
    <property type="term" value="C:membrane"/>
    <property type="evidence" value="ECO:0007669"/>
    <property type="project" value="InterPro"/>
</dbReference>
<evidence type="ECO:0000256" key="6">
    <source>
        <dbReference type="ARBA" id="ARBA00023034"/>
    </source>
</evidence>
<comment type="similarity">
    <text evidence="1">Belongs to the syntaxin family.</text>
</comment>
<evidence type="ECO:0000256" key="2">
    <source>
        <dbReference type="ARBA" id="ARBA00022448"/>
    </source>
</evidence>
<accession>A0A0H5R8Z2</accession>
<name>A0A0H5R8Z2_9EUKA</name>
<evidence type="ECO:0000313" key="12">
    <source>
        <dbReference type="EMBL" id="CRZ04849.1"/>
    </source>
</evidence>
<evidence type="ECO:0000256" key="8">
    <source>
        <dbReference type="ARBA" id="ARBA00037801"/>
    </source>
</evidence>
<evidence type="ECO:0000256" key="7">
    <source>
        <dbReference type="ARBA" id="ARBA00023136"/>
    </source>
</evidence>
<dbReference type="InterPro" id="IPR015260">
    <property type="entry name" value="Syntaxin-6/10/61_N"/>
</dbReference>
<evidence type="ECO:0000256" key="10">
    <source>
        <dbReference type="SAM" id="Phobius"/>
    </source>
</evidence>
<evidence type="ECO:0000256" key="1">
    <source>
        <dbReference type="ARBA" id="ARBA00009063"/>
    </source>
</evidence>
<organism evidence="12">
    <name type="scientific">Spongospora subterranea</name>
    <dbReference type="NCBI Taxonomy" id="70186"/>
    <lineage>
        <taxon>Eukaryota</taxon>
        <taxon>Sar</taxon>
        <taxon>Rhizaria</taxon>
        <taxon>Endomyxa</taxon>
        <taxon>Phytomyxea</taxon>
        <taxon>Plasmodiophorida</taxon>
        <taxon>Plasmodiophoridae</taxon>
        <taxon>Spongospora</taxon>
    </lineage>
</organism>
<evidence type="ECO:0000256" key="9">
    <source>
        <dbReference type="SAM" id="Coils"/>
    </source>
</evidence>
<reference evidence="12" key="1">
    <citation type="submission" date="2015-04" db="EMBL/GenBank/DDBJ databases">
        <title>The genome sequence of the plant pathogenic Rhizarian Plasmodiophora brassicae reveals insights in its biotrophic life cycle and the origin of chitin synthesis.</title>
        <authorList>
            <person name="Schwelm A."/>
            <person name="Fogelqvist J."/>
            <person name="Knaust A."/>
            <person name="Julke S."/>
            <person name="Lilja T."/>
            <person name="Dhandapani V."/>
            <person name="Bonilla-Rosso G."/>
            <person name="Karlsson M."/>
            <person name="Shevchenko A."/>
            <person name="Choi S.R."/>
            <person name="Kim H.G."/>
            <person name="Park J.Y."/>
            <person name="Lim Y.P."/>
            <person name="Ludwig-Muller J."/>
            <person name="Dixelius C."/>
        </authorList>
    </citation>
    <scope>NUCLEOTIDE SEQUENCE</scope>
    <source>
        <tissue evidence="12">Potato root galls</tissue>
    </source>
</reference>
<dbReference type="CDD" id="cd15841">
    <property type="entry name" value="SNARE_Qc"/>
    <property type="match status" value="1"/>
</dbReference>
<dbReference type="AlphaFoldDB" id="A0A0H5R8Z2"/>
<keyword evidence="7 10" id="KW-0472">Membrane</keyword>
<dbReference type="EMBL" id="HACM01004407">
    <property type="protein sequence ID" value="CRZ04849.1"/>
    <property type="molecule type" value="Transcribed_RNA"/>
</dbReference>
<keyword evidence="3 10" id="KW-0812">Transmembrane</keyword>
<feature type="domain" description="T-SNARE coiled-coil homology" evidence="11">
    <location>
        <begin position="156"/>
        <end position="218"/>
    </location>
</feature>
<evidence type="ECO:0000256" key="4">
    <source>
        <dbReference type="ARBA" id="ARBA00022927"/>
    </source>
</evidence>
<keyword evidence="9" id="KW-0175">Coiled coil</keyword>
<protein>
    <recommendedName>
        <fullName evidence="11">t-SNARE coiled-coil homology domain-containing protein</fullName>
    </recommendedName>
</protein>
<keyword evidence="4" id="KW-0653">Protein transport</keyword>
<dbReference type="InterPro" id="IPR010989">
    <property type="entry name" value="SNARE"/>
</dbReference>
<dbReference type="InterPro" id="IPR000727">
    <property type="entry name" value="T_SNARE_dom"/>
</dbReference>
<dbReference type="FunFam" id="1.20.58.90:FF:000004">
    <property type="entry name" value="Syntaxin 10"/>
    <property type="match status" value="1"/>
</dbReference>
<evidence type="ECO:0000259" key="11">
    <source>
        <dbReference type="PROSITE" id="PS50192"/>
    </source>
</evidence>
<dbReference type="SMART" id="SM00397">
    <property type="entry name" value="t_SNARE"/>
    <property type="match status" value="1"/>
</dbReference>
<dbReference type="Pfam" id="PF09177">
    <property type="entry name" value="STX6_10_61_N"/>
    <property type="match status" value="1"/>
</dbReference>
<dbReference type="GO" id="GO:0015031">
    <property type="term" value="P:protein transport"/>
    <property type="evidence" value="ECO:0007669"/>
    <property type="project" value="UniProtKB-KW"/>
</dbReference>
<dbReference type="SUPFAM" id="SSF47661">
    <property type="entry name" value="t-snare proteins"/>
    <property type="match status" value="1"/>
</dbReference>
<evidence type="ECO:0000256" key="3">
    <source>
        <dbReference type="ARBA" id="ARBA00022692"/>
    </source>
</evidence>
<keyword evidence="6" id="KW-0333">Golgi apparatus</keyword>
<dbReference type="Gene3D" id="1.20.58.90">
    <property type="match status" value="1"/>
</dbReference>